<dbReference type="InterPro" id="IPR050266">
    <property type="entry name" value="AB_hydrolase_sf"/>
</dbReference>
<dbReference type="AlphaFoldDB" id="A0A1I5XLR6"/>
<reference evidence="2 3" key="1">
    <citation type="submission" date="2016-10" db="EMBL/GenBank/DDBJ databases">
        <authorList>
            <person name="de Groot N.N."/>
        </authorList>
    </citation>
    <scope>NUCLEOTIDE SEQUENCE [LARGE SCALE GENOMIC DNA]</scope>
    <source>
        <strain evidence="2 3">DSM 28286</strain>
    </source>
</reference>
<dbReference type="InterPro" id="IPR029058">
    <property type="entry name" value="AB_hydrolase_fold"/>
</dbReference>
<dbReference type="SUPFAM" id="SSF53474">
    <property type="entry name" value="alpha/beta-Hydrolases"/>
    <property type="match status" value="1"/>
</dbReference>
<evidence type="ECO:0000313" key="3">
    <source>
        <dbReference type="Proteomes" id="UP000199031"/>
    </source>
</evidence>
<dbReference type="Proteomes" id="UP000199031">
    <property type="component" value="Unassembled WGS sequence"/>
</dbReference>
<organism evidence="2 3">
    <name type="scientific">Parafilimonas terrae</name>
    <dbReference type="NCBI Taxonomy" id="1465490"/>
    <lineage>
        <taxon>Bacteria</taxon>
        <taxon>Pseudomonadati</taxon>
        <taxon>Bacteroidota</taxon>
        <taxon>Chitinophagia</taxon>
        <taxon>Chitinophagales</taxon>
        <taxon>Chitinophagaceae</taxon>
        <taxon>Parafilimonas</taxon>
    </lineage>
</organism>
<dbReference type="Pfam" id="PF00561">
    <property type="entry name" value="Abhydrolase_1"/>
    <property type="match status" value="1"/>
</dbReference>
<gene>
    <name evidence="2" type="ORF">SAMN05444277_10935</name>
</gene>
<keyword evidence="3" id="KW-1185">Reference proteome</keyword>
<evidence type="ECO:0000313" key="2">
    <source>
        <dbReference type="EMBL" id="SFQ32923.1"/>
    </source>
</evidence>
<proteinExistence type="predicted"/>
<feature type="domain" description="AB hydrolase-1" evidence="1">
    <location>
        <begin position="24"/>
        <end position="168"/>
    </location>
</feature>
<dbReference type="OrthoDB" id="975949at2"/>
<accession>A0A1I5XLR6</accession>
<dbReference type="PANTHER" id="PTHR43798">
    <property type="entry name" value="MONOACYLGLYCEROL LIPASE"/>
    <property type="match status" value="1"/>
</dbReference>
<dbReference type="InterPro" id="IPR000073">
    <property type="entry name" value="AB_hydrolase_1"/>
</dbReference>
<evidence type="ECO:0000259" key="1">
    <source>
        <dbReference type="Pfam" id="PF00561"/>
    </source>
</evidence>
<protein>
    <submittedName>
        <fullName evidence="2">Pimeloyl-ACP methyl ester carboxylesterase</fullName>
    </submittedName>
</protein>
<dbReference type="EMBL" id="FOXQ01000009">
    <property type="protein sequence ID" value="SFQ32923.1"/>
    <property type="molecule type" value="Genomic_DNA"/>
</dbReference>
<dbReference type="Gene3D" id="3.40.50.1820">
    <property type="entry name" value="alpha/beta hydrolase"/>
    <property type="match status" value="1"/>
</dbReference>
<sequence>MQHHFLAYKASLIHYYVFGKGAKTLFCFHGYGENGYSFAFLNNRLGDDYTLYAIDFPFHGKTQWNEEAPFMPDDLIAIIRLIHFTNTKFSLLSYSMGGRVAMHLIEKMPGEIETAALVAPDGLHQNIWYRLTTQTRLGNKAFAYTMKNPGWFFKTVNAIAKLKLLNKSIIKFIHYYLDEEKERMLLYKRWTFMRRFKPNLQHIKQLCGTYNVQLNFLFGEYDRIILSKRAGVFNNAKNISIKTIHAGHQLMKEKYANEIAALLND</sequence>
<dbReference type="RefSeq" id="WP_090659886.1">
    <property type="nucleotide sequence ID" value="NZ_FOXQ01000009.1"/>
</dbReference>
<dbReference type="STRING" id="1465490.SAMN05444277_10935"/>
<name>A0A1I5XLR6_9BACT</name>